<feature type="non-terminal residue" evidence="4">
    <location>
        <position position="1"/>
    </location>
</feature>
<dbReference type="InterPro" id="IPR001296">
    <property type="entry name" value="Glyco_trans_1"/>
</dbReference>
<dbReference type="EC" id="2.4.-.-" evidence="4"/>
<evidence type="ECO:0000259" key="3">
    <source>
        <dbReference type="Pfam" id="PF00534"/>
    </source>
</evidence>
<accession>T1D7K2</accession>
<dbReference type="PANTHER" id="PTHR12526:SF510">
    <property type="entry name" value="D-INOSITOL 3-PHOSPHATE GLYCOSYLTRANSFERASE"/>
    <property type="match status" value="1"/>
</dbReference>
<keyword evidence="1 4" id="KW-0328">Glycosyltransferase</keyword>
<dbReference type="AlphaFoldDB" id="T1D7K2"/>
<keyword evidence="2 4" id="KW-0808">Transferase</keyword>
<proteinExistence type="predicted"/>
<comment type="caution">
    <text evidence="4">The sequence shown here is derived from an EMBL/GenBank/DDBJ whole genome shotgun (WGS) entry which is preliminary data.</text>
</comment>
<organism evidence="4">
    <name type="scientific">mine drainage metagenome</name>
    <dbReference type="NCBI Taxonomy" id="410659"/>
    <lineage>
        <taxon>unclassified sequences</taxon>
        <taxon>metagenomes</taxon>
        <taxon>ecological metagenomes</taxon>
    </lineage>
</organism>
<evidence type="ECO:0000256" key="2">
    <source>
        <dbReference type="ARBA" id="ARBA00022679"/>
    </source>
</evidence>
<protein>
    <submittedName>
        <fullName evidence="4">Glycosyl transferase, group 1 domain protein</fullName>
        <ecNumber evidence="4">2.4.-.-</ecNumber>
    </submittedName>
</protein>
<dbReference type="GO" id="GO:0016757">
    <property type="term" value="F:glycosyltransferase activity"/>
    <property type="evidence" value="ECO:0007669"/>
    <property type="project" value="UniProtKB-KW"/>
</dbReference>
<dbReference type="Pfam" id="PF00534">
    <property type="entry name" value="Glycos_transf_1"/>
    <property type="match status" value="1"/>
</dbReference>
<feature type="domain" description="Glycosyl transferase family 1" evidence="3">
    <location>
        <begin position="7"/>
        <end position="92"/>
    </location>
</feature>
<feature type="non-terminal residue" evidence="4">
    <location>
        <position position="119"/>
    </location>
</feature>
<dbReference type="EMBL" id="AUZX01002193">
    <property type="protein sequence ID" value="EQD77404.1"/>
    <property type="molecule type" value="Genomic_DNA"/>
</dbReference>
<gene>
    <name evidence="4" type="ORF">B1A_02976</name>
</gene>
<reference evidence="4" key="2">
    <citation type="journal article" date="2014" name="ISME J.">
        <title>Microbial stratification in low pH oxic and suboxic macroscopic growths along an acid mine drainage.</title>
        <authorList>
            <person name="Mendez-Garcia C."/>
            <person name="Mesa V."/>
            <person name="Sprenger R.R."/>
            <person name="Richter M."/>
            <person name="Diez M.S."/>
            <person name="Solano J."/>
            <person name="Bargiela R."/>
            <person name="Golyshina O.V."/>
            <person name="Manteca A."/>
            <person name="Ramos J.L."/>
            <person name="Gallego J.R."/>
            <person name="Llorente I."/>
            <person name="Martins Dos Santos V.A."/>
            <person name="Jensen O.N."/>
            <person name="Pelaez A.I."/>
            <person name="Sanchez J."/>
            <person name="Ferrer M."/>
        </authorList>
    </citation>
    <scope>NUCLEOTIDE SEQUENCE</scope>
</reference>
<reference evidence="4" key="1">
    <citation type="submission" date="2013-08" db="EMBL/GenBank/DDBJ databases">
        <authorList>
            <person name="Mendez C."/>
            <person name="Richter M."/>
            <person name="Ferrer M."/>
            <person name="Sanchez J."/>
        </authorList>
    </citation>
    <scope>NUCLEOTIDE SEQUENCE</scope>
</reference>
<evidence type="ECO:0000313" key="4">
    <source>
        <dbReference type="EMBL" id="EQD77404.1"/>
    </source>
</evidence>
<dbReference type="PANTHER" id="PTHR12526">
    <property type="entry name" value="GLYCOSYLTRANSFERASE"/>
    <property type="match status" value="1"/>
</dbReference>
<dbReference type="Gene3D" id="3.40.50.2000">
    <property type="entry name" value="Glycogen Phosphorylase B"/>
    <property type="match status" value="2"/>
</dbReference>
<dbReference type="CDD" id="cd03801">
    <property type="entry name" value="GT4_PimA-like"/>
    <property type="match status" value="1"/>
</dbReference>
<dbReference type="SUPFAM" id="SSF53756">
    <property type="entry name" value="UDP-Glycosyltransferase/glycogen phosphorylase"/>
    <property type="match status" value="1"/>
</dbReference>
<name>T1D7K2_9ZZZZ</name>
<sequence length="119" mass="12100">AGQIGGEVAAYSAGCEFFVLASPAEPFGIVILEAMAAGAPVIAVNNAGPAEIITDGVNGLLVARSEPEQLAAAMQRLIVDPELRDRLAAAGNTRAAEFAWPKIAGQYVAAYAAAMAAEE</sequence>
<evidence type="ECO:0000256" key="1">
    <source>
        <dbReference type="ARBA" id="ARBA00022676"/>
    </source>
</evidence>